<evidence type="ECO:0000256" key="1">
    <source>
        <dbReference type="ARBA" id="ARBA00022649"/>
    </source>
</evidence>
<comment type="similarity">
    <text evidence="4">Belongs to the HepT RNase toxin family.</text>
</comment>
<keyword evidence="2" id="KW-0540">Nuclease</keyword>
<protein>
    <recommendedName>
        <fullName evidence="5">REase AHJR-like domain-containing protein</fullName>
    </recommendedName>
</protein>
<keyword evidence="3" id="KW-0378">Hydrolase</keyword>
<dbReference type="OrthoDB" id="8220232at2"/>
<gene>
    <name evidence="6" type="ORF">SAMN03080610_03605</name>
</gene>
<dbReference type="InterPro" id="IPR040902">
    <property type="entry name" value="AHJR-like"/>
</dbReference>
<dbReference type="GO" id="GO:0110001">
    <property type="term" value="C:toxin-antitoxin complex"/>
    <property type="evidence" value="ECO:0007669"/>
    <property type="project" value="InterPro"/>
</dbReference>
<evidence type="ECO:0000313" key="6">
    <source>
        <dbReference type="EMBL" id="SCZ46240.1"/>
    </source>
</evidence>
<keyword evidence="7" id="KW-1185">Reference proteome</keyword>
<organism evidence="6 7">
    <name type="scientific">Afifella marina DSM 2698</name>
    <dbReference type="NCBI Taxonomy" id="1120955"/>
    <lineage>
        <taxon>Bacteria</taxon>
        <taxon>Pseudomonadati</taxon>
        <taxon>Pseudomonadota</taxon>
        <taxon>Alphaproteobacteria</taxon>
        <taxon>Hyphomicrobiales</taxon>
        <taxon>Afifellaceae</taxon>
        <taxon>Afifella</taxon>
    </lineage>
</organism>
<evidence type="ECO:0000256" key="4">
    <source>
        <dbReference type="ARBA" id="ARBA00024207"/>
    </source>
</evidence>
<dbReference type="InterPro" id="IPR037038">
    <property type="entry name" value="HepT-like_sf"/>
</dbReference>
<dbReference type="Gene3D" id="1.20.120.580">
    <property type="entry name" value="bsu32300-like"/>
    <property type="match status" value="1"/>
</dbReference>
<dbReference type="GO" id="GO:0016787">
    <property type="term" value="F:hydrolase activity"/>
    <property type="evidence" value="ECO:0007669"/>
    <property type="project" value="UniProtKB-KW"/>
</dbReference>
<dbReference type="Pfam" id="PF01934">
    <property type="entry name" value="HepT-like"/>
    <property type="match status" value="1"/>
</dbReference>
<dbReference type="InterPro" id="IPR008201">
    <property type="entry name" value="HepT-like"/>
</dbReference>
<dbReference type="AlphaFoldDB" id="A0A1G5PB45"/>
<sequence length="217" mass="23913">MSTAAHASPQQEAIAFLESVRPRYEAEGFTFTIGPDRSQLPTFLGDYAPDALAKKPGINLAIEVKRHEPSHKVSLQRISRLFDGHPDWTLAILSMGEKPPLHVRTASPETIRKRLDEARELVSTGDTRAAFVMAWSLLEATLNALGTIHNGKPRTPGTVVQSLTMEGHISQRTEENLRRLIGLRNRIVHGDVEAEPTDKDVEIVLAAIEEALSTGEQ</sequence>
<dbReference type="Proteomes" id="UP000199347">
    <property type="component" value="Unassembled WGS sequence"/>
</dbReference>
<feature type="domain" description="REase AHJR-like" evidence="5">
    <location>
        <begin position="16"/>
        <end position="111"/>
    </location>
</feature>
<dbReference type="EMBL" id="FMVW01000012">
    <property type="protein sequence ID" value="SCZ46240.1"/>
    <property type="molecule type" value="Genomic_DNA"/>
</dbReference>
<evidence type="ECO:0000256" key="3">
    <source>
        <dbReference type="ARBA" id="ARBA00022801"/>
    </source>
</evidence>
<dbReference type="GO" id="GO:0004540">
    <property type="term" value="F:RNA nuclease activity"/>
    <property type="evidence" value="ECO:0007669"/>
    <property type="project" value="InterPro"/>
</dbReference>
<proteinExistence type="inferred from homology"/>
<accession>A0A1G5PB45</accession>
<evidence type="ECO:0000256" key="2">
    <source>
        <dbReference type="ARBA" id="ARBA00022722"/>
    </source>
</evidence>
<evidence type="ECO:0000259" key="5">
    <source>
        <dbReference type="Pfam" id="PF18743"/>
    </source>
</evidence>
<reference evidence="6 7" key="1">
    <citation type="submission" date="2016-10" db="EMBL/GenBank/DDBJ databases">
        <authorList>
            <person name="de Groot N.N."/>
        </authorList>
    </citation>
    <scope>NUCLEOTIDE SEQUENCE [LARGE SCALE GENOMIC DNA]</scope>
    <source>
        <strain evidence="6 7">DSM 2698</strain>
    </source>
</reference>
<dbReference type="RefSeq" id="WP_092816450.1">
    <property type="nucleotide sequence ID" value="NZ_FMVW01000012.1"/>
</dbReference>
<dbReference type="Pfam" id="PF18743">
    <property type="entry name" value="AHJR-like"/>
    <property type="match status" value="1"/>
</dbReference>
<evidence type="ECO:0000313" key="7">
    <source>
        <dbReference type="Proteomes" id="UP000199347"/>
    </source>
</evidence>
<dbReference type="STRING" id="1120955.SAMN03080610_03605"/>
<name>A0A1G5PB45_AFIMA</name>
<keyword evidence="1" id="KW-1277">Toxin-antitoxin system</keyword>